<keyword evidence="3" id="KW-0418">Kinase</keyword>
<proteinExistence type="predicted"/>
<keyword evidence="4" id="KW-1185">Reference proteome</keyword>
<keyword evidence="3" id="KW-0808">Transferase</keyword>
<dbReference type="InterPro" id="IPR021361">
    <property type="entry name" value="Tad2-like_dom"/>
</dbReference>
<dbReference type="RefSeq" id="YP_013605464.1">
    <property type="nucleotide sequence ID" value="NC_134205.1"/>
</dbReference>
<dbReference type="Proteomes" id="UP001302000">
    <property type="component" value="Segment"/>
</dbReference>
<feature type="region of interest" description="Disordered" evidence="1">
    <location>
        <begin position="207"/>
        <end position="252"/>
    </location>
</feature>
<dbReference type="GO" id="GO:0016301">
    <property type="term" value="F:kinase activity"/>
    <property type="evidence" value="ECO:0007669"/>
    <property type="project" value="UniProtKB-KW"/>
</dbReference>
<accession>A0AA87CIJ0</accession>
<dbReference type="Pfam" id="PF11195">
    <property type="entry name" value="Tad2-like"/>
    <property type="match status" value="1"/>
</dbReference>
<evidence type="ECO:0000313" key="3">
    <source>
        <dbReference type="EMBL" id="DBA35560.1"/>
    </source>
</evidence>
<evidence type="ECO:0000259" key="2">
    <source>
        <dbReference type="Pfam" id="PF11195"/>
    </source>
</evidence>
<sequence length="280" mass="31920">MDFGDAVRAMKADPSRTFARSEWLYMGKIIGLQRPDEHSANTMPYIWIRTAYGDREPWVATQADMLADDWYERKGSACNYTTDGAVCENRRKVKIYDENENLRKAIWNLEKKHDSVNSPSHYCKGGFELGEVLYAWNLPHRRASAVEYIMRAGDKDPAKEREDLRKAIRNLEMELDYMERYGDHHAGRSHRQALQRPDAVVPLVSGRRKGARRIHHTGRGADGCHKSGMRGSDGDMRDSSRSALGGADHREVRNRAIGKPLSKPFPSCAALHNFAFRCKV</sequence>
<evidence type="ECO:0000313" key="4">
    <source>
        <dbReference type="Proteomes" id="UP001302000"/>
    </source>
</evidence>
<feature type="domain" description="Thoeris anti-defense 2-like" evidence="2">
    <location>
        <begin position="1"/>
        <end position="71"/>
    </location>
</feature>
<name>A0AA87CIJ0_9CAUD</name>
<dbReference type="EMBL" id="BK063680">
    <property type="protein sequence ID" value="DBA35560.1"/>
    <property type="molecule type" value="Genomic_DNA"/>
</dbReference>
<feature type="compositionally biased region" description="Basic residues" evidence="1">
    <location>
        <begin position="207"/>
        <end position="218"/>
    </location>
</feature>
<evidence type="ECO:0000256" key="1">
    <source>
        <dbReference type="SAM" id="MobiDB-lite"/>
    </source>
</evidence>
<protein>
    <submittedName>
        <fullName evidence="3">Nucleotide kinase</fullName>
    </submittedName>
</protein>
<organism evidence="3 4">
    <name type="scientific">Caudoviricetes sp. vir335</name>
    <dbReference type="NCBI Taxonomy" id="3068357"/>
    <lineage>
        <taxon>Viruses</taxon>
        <taxon>Duplodnaviria</taxon>
        <taxon>Heunggongvirae</taxon>
        <taxon>Uroviricota</taxon>
        <taxon>Caudoviricetes</taxon>
    </lineage>
</organism>
<gene>
    <name evidence="3" type="ORF">vir335_00004</name>
</gene>
<dbReference type="GeneID" id="301841479"/>
<reference evidence="3 4" key="1">
    <citation type="journal article" date="2023" name="Nat. Microbiol.">
        <title>A compendium of viruses from methanogenic archaea reveals their diversity and adaptations to the gut environment.</title>
        <authorList>
            <person name="Medvedeva S."/>
            <person name="Borrel G."/>
            <person name="Krupovic M."/>
            <person name="Gribaldo S."/>
        </authorList>
    </citation>
    <scope>NUCLEOTIDE SEQUENCE [LARGE SCALE GENOMIC DNA]</scope>
</reference>